<evidence type="ECO:0000313" key="2">
    <source>
        <dbReference type="Proteomes" id="UP000290637"/>
    </source>
</evidence>
<dbReference type="EMBL" id="CP035913">
    <property type="protein sequence ID" value="QBE66277.1"/>
    <property type="molecule type" value="Genomic_DNA"/>
</dbReference>
<dbReference type="RefSeq" id="WP_130189385.1">
    <property type="nucleotide sequence ID" value="NZ_CP035913.1"/>
</dbReference>
<accession>A0A4P6L485</accession>
<name>A0A4P6L485_9BURK</name>
<sequence length="68" mass="7683">MTTYANLNTSQIAAFQRVFDVLSAHHAPPFAAEFLQEFRVQILAAVLHEGPFALMHFSCEFGRNENND</sequence>
<dbReference type="AlphaFoldDB" id="A0A4P6L485"/>
<organism evidence="1 2">
    <name type="scientific">Pseudoduganella lutea</name>
    <dbReference type="NCBI Taxonomy" id="321985"/>
    <lineage>
        <taxon>Bacteria</taxon>
        <taxon>Pseudomonadati</taxon>
        <taxon>Pseudomonadota</taxon>
        <taxon>Betaproteobacteria</taxon>
        <taxon>Burkholderiales</taxon>
        <taxon>Oxalobacteraceae</taxon>
        <taxon>Telluria group</taxon>
        <taxon>Pseudoduganella</taxon>
    </lineage>
</organism>
<dbReference type="KEGG" id="plue:EWM63_27590"/>
<protein>
    <submittedName>
        <fullName evidence="1">Uncharacterized protein</fullName>
    </submittedName>
</protein>
<reference evidence="1 2" key="1">
    <citation type="submission" date="2019-02" db="EMBL/GenBank/DDBJ databases">
        <title>Draft Genome Sequences of Six Type Strains of the Genus Massilia.</title>
        <authorList>
            <person name="Miess H."/>
            <person name="Frediansyhah A."/>
            <person name="Gross H."/>
        </authorList>
    </citation>
    <scope>NUCLEOTIDE SEQUENCE [LARGE SCALE GENOMIC DNA]</scope>
    <source>
        <strain evidence="1 2">DSM 17473</strain>
    </source>
</reference>
<gene>
    <name evidence="1" type="ORF">EWM63_27590</name>
</gene>
<dbReference type="Proteomes" id="UP000290637">
    <property type="component" value="Chromosome"/>
</dbReference>
<keyword evidence="2" id="KW-1185">Reference proteome</keyword>
<proteinExistence type="predicted"/>
<evidence type="ECO:0000313" key="1">
    <source>
        <dbReference type="EMBL" id="QBE66277.1"/>
    </source>
</evidence>